<evidence type="ECO:0000256" key="3">
    <source>
        <dbReference type="ARBA" id="ARBA00012662"/>
    </source>
</evidence>
<dbReference type="Pfam" id="PF01120">
    <property type="entry name" value="Alpha_L_fucos"/>
    <property type="match status" value="1"/>
</dbReference>
<keyword evidence="10" id="KW-1185">Reference proteome</keyword>
<dbReference type="GO" id="GO:0004560">
    <property type="term" value="F:alpha-L-fucosidase activity"/>
    <property type="evidence" value="ECO:0007669"/>
    <property type="project" value="InterPro"/>
</dbReference>
<evidence type="ECO:0000256" key="5">
    <source>
        <dbReference type="ARBA" id="ARBA00022801"/>
    </source>
</evidence>
<dbReference type="InterPro" id="IPR013780">
    <property type="entry name" value="Glyco_hydro_b"/>
</dbReference>
<dbReference type="Gene3D" id="2.60.40.1180">
    <property type="entry name" value="Golgi alpha-mannosidase II"/>
    <property type="match status" value="1"/>
</dbReference>
<dbReference type="InterPro" id="IPR017853">
    <property type="entry name" value="GH"/>
</dbReference>
<organism evidence="9 10">
    <name type="scientific">Pelagicoccus mobilis</name>
    <dbReference type="NCBI Taxonomy" id="415221"/>
    <lineage>
        <taxon>Bacteria</taxon>
        <taxon>Pseudomonadati</taxon>
        <taxon>Verrucomicrobiota</taxon>
        <taxon>Opitutia</taxon>
        <taxon>Puniceicoccales</taxon>
        <taxon>Pelagicoccaceae</taxon>
        <taxon>Pelagicoccus</taxon>
    </lineage>
</organism>
<dbReference type="Proteomes" id="UP000617628">
    <property type="component" value="Unassembled WGS sequence"/>
</dbReference>
<dbReference type="AlphaFoldDB" id="A0A934RYN3"/>
<sequence>MKSPLTTLTLATTVVLSSLSADEFKLDWTEFHQFENEPEWFKDSKIGIYFHWGPYSVPEHSSEWYPRWMHFEGHPVYKHHVEKYGHPSEFGYHDFVPMFKAEHFDAGEWAELFKKAGARFAGPVAEHHDGFAMWDSEITPWNVADKGPKRDITGELEKAIRAEGMKFIATFHHARNLQRPNDPENYEYEFGHRRHYNHTHMPAFEGMPPASEDDELKYLYGNMPEDQWLEEVWLGKLKEVIDNYDPDIIWFDAWLDKIPEDYRREYLKYYYEEGKKKGQQVVTTYKQRDFPDDVAVFNIEKGGKKTISPEVWQSDDTVSFGSWSFTDTLKIKPVSMVVHGLIDIVSKNGVLLLNISPKADGTIPEDQKNVLLEMGEWLEMNGEAIYATRPWYVYGEGPTQYQKGTHGGIKTTTIYTSKDIRYTQSKDGSYVYAFVLKQPGKDEVITLESFKRGKAGEALAIDSIQLIGSTEKVEWKRDMQGIHIEAPNTFESEIALVYRLRTN</sequence>
<name>A0A934RYN3_9BACT</name>
<dbReference type="InterPro" id="IPR057739">
    <property type="entry name" value="Glyco_hydro_29_N"/>
</dbReference>
<dbReference type="Gene3D" id="3.20.20.80">
    <property type="entry name" value="Glycosidases"/>
    <property type="match status" value="1"/>
</dbReference>
<dbReference type="SUPFAM" id="SSF51445">
    <property type="entry name" value="(Trans)glycosidases"/>
    <property type="match status" value="1"/>
</dbReference>
<keyword evidence="6" id="KW-0326">Glycosidase</keyword>
<dbReference type="EMBL" id="JAENIL010000005">
    <property type="protein sequence ID" value="MBK1875943.1"/>
    <property type="molecule type" value="Genomic_DNA"/>
</dbReference>
<keyword evidence="5" id="KW-0378">Hydrolase</keyword>
<gene>
    <name evidence="9" type="ORF">JIN87_03625</name>
</gene>
<dbReference type="Pfam" id="PF16757">
    <property type="entry name" value="Fucosidase_C"/>
    <property type="match status" value="1"/>
</dbReference>
<reference evidence="9" key="1">
    <citation type="submission" date="2021-01" db="EMBL/GenBank/DDBJ databases">
        <title>Modified the classification status of verrucomicrobia.</title>
        <authorList>
            <person name="Feng X."/>
        </authorList>
    </citation>
    <scope>NUCLEOTIDE SEQUENCE</scope>
    <source>
        <strain evidence="9">KCTC 13126</strain>
    </source>
</reference>
<evidence type="ECO:0000256" key="2">
    <source>
        <dbReference type="ARBA" id="ARBA00007951"/>
    </source>
</evidence>
<evidence type="ECO:0000259" key="8">
    <source>
        <dbReference type="Pfam" id="PF16757"/>
    </source>
</evidence>
<evidence type="ECO:0000256" key="1">
    <source>
        <dbReference type="ARBA" id="ARBA00004071"/>
    </source>
</evidence>
<comment type="caution">
    <text evidence="9">The sequence shown here is derived from an EMBL/GenBank/DDBJ whole genome shotgun (WGS) entry which is preliminary data.</text>
</comment>
<dbReference type="InterPro" id="IPR016286">
    <property type="entry name" value="FUC_metazoa-typ"/>
</dbReference>
<feature type="domain" description="Alpha-L-fucosidase C-terminal" evidence="8">
    <location>
        <begin position="417"/>
        <end position="490"/>
    </location>
</feature>
<dbReference type="GO" id="GO:0016139">
    <property type="term" value="P:glycoside catabolic process"/>
    <property type="evidence" value="ECO:0007669"/>
    <property type="project" value="TreeGrafter"/>
</dbReference>
<accession>A0A934RYN3</accession>
<evidence type="ECO:0000259" key="7">
    <source>
        <dbReference type="Pfam" id="PF01120"/>
    </source>
</evidence>
<evidence type="ECO:0000313" key="10">
    <source>
        <dbReference type="Proteomes" id="UP000617628"/>
    </source>
</evidence>
<dbReference type="PANTHER" id="PTHR10030">
    <property type="entry name" value="ALPHA-L-FUCOSIDASE"/>
    <property type="match status" value="1"/>
</dbReference>
<dbReference type="InterPro" id="IPR031919">
    <property type="entry name" value="Fucosidase_C"/>
</dbReference>
<comment type="function">
    <text evidence="1">Alpha-L-fucosidase is responsible for hydrolyzing the alpha-1,6-linked fucose joined to the reducing-end N-acetylglucosamine of the carbohydrate moieties of glycoproteins.</text>
</comment>
<keyword evidence="4" id="KW-0732">Signal</keyword>
<dbReference type="GO" id="GO:0005764">
    <property type="term" value="C:lysosome"/>
    <property type="evidence" value="ECO:0007669"/>
    <property type="project" value="TreeGrafter"/>
</dbReference>
<evidence type="ECO:0000256" key="6">
    <source>
        <dbReference type="ARBA" id="ARBA00023295"/>
    </source>
</evidence>
<comment type="similarity">
    <text evidence="2">Belongs to the glycosyl hydrolase 29 family.</text>
</comment>
<evidence type="ECO:0000313" key="9">
    <source>
        <dbReference type="EMBL" id="MBK1875943.1"/>
    </source>
</evidence>
<dbReference type="PRINTS" id="PR00741">
    <property type="entry name" value="GLHYDRLASE29"/>
</dbReference>
<dbReference type="EC" id="3.2.1.51" evidence="3"/>
<dbReference type="RefSeq" id="WP_200354159.1">
    <property type="nucleotide sequence ID" value="NZ_JAENIL010000005.1"/>
</dbReference>
<dbReference type="GO" id="GO:0006004">
    <property type="term" value="P:fucose metabolic process"/>
    <property type="evidence" value="ECO:0007669"/>
    <property type="project" value="InterPro"/>
</dbReference>
<feature type="domain" description="Glycoside hydrolase family 29 N-terminal" evidence="7">
    <location>
        <begin position="19"/>
        <end position="383"/>
    </location>
</feature>
<dbReference type="SMART" id="SM00812">
    <property type="entry name" value="Alpha_L_fucos"/>
    <property type="match status" value="1"/>
</dbReference>
<evidence type="ECO:0000256" key="4">
    <source>
        <dbReference type="ARBA" id="ARBA00022729"/>
    </source>
</evidence>
<dbReference type="PIRSF" id="PIRSF001092">
    <property type="entry name" value="Alpha-L-fucosidase"/>
    <property type="match status" value="1"/>
</dbReference>
<dbReference type="InterPro" id="IPR000933">
    <property type="entry name" value="Glyco_hydro_29"/>
</dbReference>
<proteinExistence type="inferred from homology"/>
<dbReference type="PANTHER" id="PTHR10030:SF37">
    <property type="entry name" value="ALPHA-L-FUCOSIDASE-RELATED"/>
    <property type="match status" value="1"/>
</dbReference>
<protein>
    <recommendedName>
        <fullName evidence="3">alpha-L-fucosidase</fullName>
        <ecNumber evidence="3">3.2.1.51</ecNumber>
    </recommendedName>
</protein>